<protein>
    <submittedName>
        <fullName evidence="1">Uncharacterized protein</fullName>
    </submittedName>
</protein>
<reference evidence="1 2" key="1">
    <citation type="submission" date="2019-02" db="EMBL/GenBank/DDBJ databases">
        <title>Deep-cultivation of Planctomycetes and their phenomic and genomic characterization uncovers novel biology.</title>
        <authorList>
            <person name="Wiegand S."/>
            <person name="Jogler M."/>
            <person name="Boedeker C."/>
            <person name="Pinto D."/>
            <person name="Vollmers J."/>
            <person name="Rivas-Marin E."/>
            <person name="Kohn T."/>
            <person name="Peeters S.H."/>
            <person name="Heuer A."/>
            <person name="Rast P."/>
            <person name="Oberbeckmann S."/>
            <person name="Bunk B."/>
            <person name="Jeske O."/>
            <person name="Meyerdierks A."/>
            <person name="Storesund J.E."/>
            <person name="Kallscheuer N."/>
            <person name="Luecker S."/>
            <person name="Lage O.M."/>
            <person name="Pohl T."/>
            <person name="Merkel B.J."/>
            <person name="Hornburger P."/>
            <person name="Mueller R.-W."/>
            <person name="Bruemmer F."/>
            <person name="Labrenz M."/>
            <person name="Spormann A.M."/>
            <person name="Op den Camp H."/>
            <person name="Overmann J."/>
            <person name="Amann R."/>
            <person name="Jetten M.S.M."/>
            <person name="Mascher T."/>
            <person name="Medema M.H."/>
            <person name="Devos D.P."/>
            <person name="Kaster A.-K."/>
            <person name="Ovreas L."/>
            <person name="Rohde M."/>
            <person name="Galperin M.Y."/>
            <person name="Jogler C."/>
        </authorList>
    </citation>
    <scope>NUCLEOTIDE SEQUENCE [LARGE SCALE GENOMIC DNA]</scope>
    <source>
        <strain evidence="1 2">Pan216</strain>
    </source>
</reference>
<evidence type="ECO:0000313" key="1">
    <source>
        <dbReference type="EMBL" id="QDU63289.1"/>
    </source>
</evidence>
<organism evidence="1 2">
    <name type="scientific">Kolteria novifilia</name>
    <dbReference type="NCBI Taxonomy" id="2527975"/>
    <lineage>
        <taxon>Bacteria</taxon>
        <taxon>Pseudomonadati</taxon>
        <taxon>Planctomycetota</taxon>
        <taxon>Planctomycetia</taxon>
        <taxon>Kolteriales</taxon>
        <taxon>Kolteriaceae</taxon>
        <taxon>Kolteria</taxon>
    </lineage>
</organism>
<evidence type="ECO:0000313" key="2">
    <source>
        <dbReference type="Proteomes" id="UP000317093"/>
    </source>
</evidence>
<dbReference type="AlphaFoldDB" id="A0A518B8I1"/>
<dbReference type="Proteomes" id="UP000317093">
    <property type="component" value="Chromosome"/>
</dbReference>
<gene>
    <name evidence="1" type="ORF">Pan216_41670</name>
</gene>
<accession>A0A518B8I1</accession>
<sequence>MARRTASQTQTITFDGASDGVGRRDIAAVSHSKRMRKLTVGWCDIVVLPCEDSLEYALAITT</sequence>
<name>A0A518B8I1_9BACT</name>
<dbReference type="KEGG" id="knv:Pan216_41670"/>
<keyword evidence="2" id="KW-1185">Reference proteome</keyword>
<dbReference type="EMBL" id="CP036279">
    <property type="protein sequence ID" value="QDU63289.1"/>
    <property type="molecule type" value="Genomic_DNA"/>
</dbReference>
<proteinExistence type="predicted"/>